<comment type="subcellular location">
    <subcellularLocation>
        <location evidence="8">Cytoplasm</location>
    </subcellularLocation>
</comment>
<name>A0A368JMJ3_9BACT</name>
<keyword evidence="5 8" id="KW-0067">ATP-binding</keyword>
<evidence type="ECO:0000256" key="3">
    <source>
        <dbReference type="ARBA" id="ARBA00022741"/>
    </source>
</evidence>
<protein>
    <recommendedName>
        <fullName evidence="8">Cytidylate kinase</fullName>
        <shortName evidence="8">CK</shortName>
        <ecNumber evidence="8">2.7.4.25</ecNumber>
    </recommendedName>
    <alternativeName>
        <fullName evidence="8">Cytidine monophosphate kinase</fullName>
        <shortName evidence="8">CMP kinase</shortName>
    </alternativeName>
</protein>
<dbReference type="GO" id="GO:0015949">
    <property type="term" value="P:nucleobase-containing small molecule interconversion"/>
    <property type="evidence" value="ECO:0007669"/>
    <property type="project" value="TreeGrafter"/>
</dbReference>
<evidence type="ECO:0000256" key="7">
    <source>
        <dbReference type="ARBA" id="ARBA00048478"/>
    </source>
</evidence>
<evidence type="ECO:0000313" key="10">
    <source>
        <dbReference type="EMBL" id="RCR68877.1"/>
    </source>
</evidence>
<dbReference type="InterPro" id="IPR003136">
    <property type="entry name" value="Cytidylate_kin"/>
</dbReference>
<dbReference type="InterPro" id="IPR011994">
    <property type="entry name" value="Cytidylate_kinase_dom"/>
</dbReference>
<dbReference type="EC" id="2.7.4.25" evidence="8"/>
<dbReference type="SUPFAM" id="SSF52540">
    <property type="entry name" value="P-loop containing nucleoside triphosphate hydrolases"/>
    <property type="match status" value="1"/>
</dbReference>
<dbReference type="InterPro" id="IPR027417">
    <property type="entry name" value="P-loop_NTPase"/>
</dbReference>
<feature type="binding site" evidence="8">
    <location>
        <begin position="22"/>
        <end position="30"/>
    </location>
    <ligand>
        <name>ATP</name>
        <dbReference type="ChEBI" id="CHEBI:30616"/>
    </ligand>
</feature>
<evidence type="ECO:0000256" key="4">
    <source>
        <dbReference type="ARBA" id="ARBA00022777"/>
    </source>
</evidence>
<keyword evidence="2 8" id="KW-0808">Transferase</keyword>
<keyword evidence="11" id="KW-1185">Reference proteome</keyword>
<proteinExistence type="inferred from homology"/>
<comment type="similarity">
    <text evidence="1 8">Belongs to the cytidylate kinase family. Type 1 subfamily.</text>
</comment>
<dbReference type="OrthoDB" id="9807434at2"/>
<evidence type="ECO:0000256" key="6">
    <source>
        <dbReference type="ARBA" id="ARBA00047615"/>
    </source>
</evidence>
<dbReference type="GO" id="GO:0005829">
    <property type="term" value="C:cytosol"/>
    <property type="evidence" value="ECO:0007669"/>
    <property type="project" value="TreeGrafter"/>
</dbReference>
<comment type="catalytic activity">
    <reaction evidence="7 8">
        <text>CMP + ATP = CDP + ADP</text>
        <dbReference type="Rhea" id="RHEA:11600"/>
        <dbReference type="ChEBI" id="CHEBI:30616"/>
        <dbReference type="ChEBI" id="CHEBI:58069"/>
        <dbReference type="ChEBI" id="CHEBI:60377"/>
        <dbReference type="ChEBI" id="CHEBI:456216"/>
        <dbReference type="EC" id="2.7.4.25"/>
    </reaction>
</comment>
<dbReference type="GO" id="GO:0005524">
    <property type="term" value="F:ATP binding"/>
    <property type="evidence" value="ECO:0007669"/>
    <property type="project" value="UniProtKB-UniRule"/>
</dbReference>
<keyword evidence="4 8" id="KW-0418">Kinase</keyword>
<dbReference type="GO" id="GO:0036431">
    <property type="term" value="F:dCMP kinase activity"/>
    <property type="evidence" value="ECO:0007669"/>
    <property type="project" value="InterPro"/>
</dbReference>
<dbReference type="EMBL" id="QOWE01000011">
    <property type="protein sequence ID" value="RCR68877.1"/>
    <property type="molecule type" value="Genomic_DNA"/>
</dbReference>
<keyword evidence="8" id="KW-0963">Cytoplasm</keyword>
<dbReference type="Proteomes" id="UP000253383">
    <property type="component" value="Unassembled WGS sequence"/>
</dbReference>
<evidence type="ECO:0000256" key="2">
    <source>
        <dbReference type="ARBA" id="ARBA00022679"/>
    </source>
</evidence>
<dbReference type="CDD" id="cd02020">
    <property type="entry name" value="CMPK"/>
    <property type="match status" value="1"/>
</dbReference>
<dbReference type="GO" id="GO:0006220">
    <property type="term" value="P:pyrimidine nucleotide metabolic process"/>
    <property type="evidence" value="ECO:0007669"/>
    <property type="project" value="UniProtKB-UniRule"/>
</dbReference>
<dbReference type="Gene3D" id="3.40.50.300">
    <property type="entry name" value="P-loop containing nucleotide triphosphate hydrolases"/>
    <property type="match status" value="1"/>
</dbReference>
<evidence type="ECO:0000259" key="9">
    <source>
        <dbReference type="Pfam" id="PF02224"/>
    </source>
</evidence>
<feature type="domain" description="Cytidylate kinase" evidence="9">
    <location>
        <begin position="18"/>
        <end position="231"/>
    </location>
</feature>
<dbReference type="NCBIfam" id="TIGR00017">
    <property type="entry name" value="cmk"/>
    <property type="match status" value="1"/>
</dbReference>
<dbReference type="PANTHER" id="PTHR21299:SF2">
    <property type="entry name" value="CYTIDYLATE KINASE"/>
    <property type="match status" value="1"/>
</dbReference>
<evidence type="ECO:0000256" key="5">
    <source>
        <dbReference type="ARBA" id="ARBA00022840"/>
    </source>
</evidence>
<evidence type="ECO:0000256" key="8">
    <source>
        <dbReference type="HAMAP-Rule" id="MF_00238"/>
    </source>
</evidence>
<comment type="caution">
    <text evidence="10">The sequence shown here is derived from an EMBL/GenBank/DDBJ whole genome shotgun (WGS) entry which is preliminary data.</text>
</comment>
<dbReference type="GO" id="GO:0036430">
    <property type="term" value="F:CMP kinase activity"/>
    <property type="evidence" value="ECO:0007669"/>
    <property type="project" value="RHEA"/>
</dbReference>
<organism evidence="10 11">
    <name type="scientific">Larkinella punicea</name>
    <dbReference type="NCBI Taxonomy" id="2315727"/>
    <lineage>
        <taxon>Bacteria</taxon>
        <taxon>Pseudomonadati</taxon>
        <taxon>Bacteroidota</taxon>
        <taxon>Cytophagia</taxon>
        <taxon>Cytophagales</taxon>
        <taxon>Spirosomataceae</taxon>
        <taxon>Larkinella</taxon>
    </lineage>
</organism>
<comment type="catalytic activity">
    <reaction evidence="6 8">
        <text>dCMP + ATP = dCDP + ADP</text>
        <dbReference type="Rhea" id="RHEA:25094"/>
        <dbReference type="ChEBI" id="CHEBI:30616"/>
        <dbReference type="ChEBI" id="CHEBI:57566"/>
        <dbReference type="ChEBI" id="CHEBI:58593"/>
        <dbReference type="ChEBI" id="CHEBI:456216"/>
        <dbReference type="EC" id="2.7.4.25"/>
    </reaction>
</comment>
<dbReference type="AlphaFoldDB" id="A0A368JMJ3"/>
<dbReference type="Pfam" id="PF02224">
    <property type="entry name" value="Cytidylate_kin"/>
    <property type="match status" value="1"/>
</dbReference>
<dbReference type="HAMAP" id="MF_00238">
    <property type="entry name" value="Cytidyl_kinase_type1"/>
    <property type="match status" value="1"/>
</dbReference>
<keyword evidence="3 8" id="KW-0547">Nucleotide-binding</keyword>
<reference evidence="10 11" key="1">
    <citation type="submission" date="2018-07" db="EMBL/GenBank/DDBJ databases">
        <title>Genome analysis of Larkinella rosea.</title>
        <authorList>
            <person name="Zhou Z."/>
            <person name="Wang G."/>
        </authorList>
    </citation>
    <scope>NUCLEOTIDE SEQUENCE [LARGE SCALE GENOMIC DNA]</scope>
    <source>
        <strain evidence="11">zzj9</strain>
    </source>
</reference>
<evidence type="ECO:0000313" key="11">
    <source>
        <dbReference type="Proteomes" id="UP000253383"/>
    </source>
</evidence>
<dbReference type="PANTHER" id="PTHR21299">
    <property type="entry name" value="CYTIDYLATE KINASE/PANTOATE-BETA-ALANINE LIGASE"/>
    <property type="match status" value="1"/>
</dbReference>
<evidence type="ECO:0000256" key="1">
    <source>
        <dbReference type="ARBA" id="ARBA00009427"/>
    </source>
</evidence>
<accession>A0A368JMJ3</accession>
<gene>
    <name evidence="8" type="primary">cmk</name>
    <name evidence="10" type="ORF">DUE52_15045</name>
</gene>
<sequence>MQETDDLKKQLSLSKIIVAIDGYSGCGKSTTAKLVATQLGYTYIDTGAMYRAVTLYFLRNCIDLIDEKAIQEALASLSIMFQFNPEKGCNETYLNGVNVEDEIRKLEVANAVPEVSAIPQVRKAMVTQQQKLGQDRGVVMDGRDIGTHVFPQAELKIFMTADPVIRAERRQTELLAKGEQVDLREIAMNLEKRDHMDTTRPESPLHPAPDARFLDTSRMTIEGQVEWVVQQSYQIMVSLSQRAILTPIEV</sequence>